<gene>
    <name evidence="3" type="ORF">RT717_17680</name>
</gene>
<dbReference type="RefSeq" id="WP_317487714.1">
    <property type="nucleotide sequence ID" value="NZ_CP136051.1"/>
</dbReference>
<feature type="transmembrane region" description="Helical" evidence="2">
    <location>
        <begin position="39"/>
        <end position="56"/>
    </location>
</feature>
<name>A0ABZ0IK52_9BACT</name>
<organism evidence="3 4">
    <name type="scientific">Imperialibacter roseus</name>
    <dbReference type="NCBI Taxonomy" id="1324217"/>
    <lineage>
        <taxon>Bacteria</taxon>
        <taxon>Pseudomonadati</taxon>
        <taxon>Bacteroidota</taxon>
        <taxon>Cytophagia</taxon>
        <taxon>Cytophagales</taxon>
        <taxon>Flammeovirgaceae</taxon>
        <taxon>Imperialibacter</taxon>
    </lineage>
</organism>
<feature type="coiled-coil region" evidence="1">
    <location>
        <begin position="60"/>
        <end position="87"/>
    </location>
</feature>
<dbReference type="InterPro" id="IPR045755">
    <property type="entry name" value="FtsL-like"/>
</dbReference>
<evidence type="ECO:0000256" key="1">
    <source>
        <dbReference type="SAM" id="Coils"/>
    </source>
</evidence>
<keyword evidence="2" id="KW-0812">Transmembrane</keyword>
<evidence type="ECO:0000256" key="2">
    <source>
        <dbReference type="SAM" id="Phobius"/>
    </source>
</evidence>
<dbReference type="Pfam" id="PF19579">
    <property type="entry name" value="FtsL_2"/>
    <property type="match status" value="1"/>
</dbReference>
<keyword evidence="2" id="KW-0472">Membrane</keyword>
<protein>
    <submittedName>
        <fullName evidence="3">FtsL-like putative cell division protein</fullName>
    </submittedName>
</protein>
<keyword evidence="1" id="KW-0175">Coiled coil</keyword>
<keyword evidence="2" id="KW-1133">Transmembrane helix</keyword>
<evidence type="ECO:0000313" key="4">
    <source>
        <dbReference type="Proteomes" id="UP001302349"/>
    </source>
</evidence>
<proteinExistence type="predicted"/>
<dbReference type="EMBL" id="CP136051">
    <property type="protein sequence ID" value="WOK04916.1"/>
    <property type="molecule type" value="Genomic_DNA"/>
</dbReference>
<evidence type="ECO:0000313" key="3">
    <source>
        <dbReference type="EMBL" id="WOK04916.1"/>
    </source>
</evidence>
<dbReference type="Proteomes" id="UP001302349">
    <property type="component" value="Chromosome"/>
</dbReference>
<accession>A0ABZ0IK52</accession>
<reference evidence="3 4" key="1">
    <citation type="journal article" date="2023" name="Microbiol. Resour. Announc.">
        <title>Complete Genome Sequence of Imperialibacter roseus strain P4T.</title>
        <authorList>
            <person name="Tizabi D.R."/>
            <person name="Bachvaroff T."/>
            <person name="Hill R.T."/>
        </authorList>
    </citation>
    <scope>NUCLEOTIDE SEQUENCE [LARGE SCALE GENOMIC DNA]</scope>
    <source>
        <strain evidence="3 4">P4T</strain>
    </source>
</reference>
<keyword evidence="4" id="KW-1185">Reference proteome</keyword>
<sequence length="128" mass="14886">MENRVRNSKSEPGGKGPFAVLSRWLKLEGVLDDTLPARFTPYALFITVMGIIYIGNRHFSDRMIRKIDNMEAEVEDLRADFTTLKSEYMFASKQSEVARKVKKVGLQETRIPPYKIVVKEDEYKRRID</sequence>